<dbReference type="EMBL" id="BAABBY010000015">
    <property type="protein sequence ID" value="GAA4213303.1"/>
    <property type="molecule type" value="Genomic_DNA"/>
</dbReference>
<proteinExistence type="predicted"/>
<sequence length="76" mass="8978">MVEVGDGNLVLIHRRTGFNRVVDGKLGKREYEKEEWKAIWYRDQGILKELRKGRLLYLDQDSARLMLGKRVYGKVN</sequence>
<evidence type="ECO:0000313" key="2">
    <source>
        <dbReference type="Proteomes" id="UP001501772"/>
    </source>
</evidence>
<keyword evidence="2" id="KW-1185">Reference proteome</keyword>
<gene>
    <name evidence="1" type="ORF">GCM10022289_45320</name>
</gene>
<accession>A0ABP8BQW5</accession>
<name>A0ABP8BQW5_9SPHI</name>
<comment type="caution">
    <text evidence="1">The sequence shown here is derived from an EMBL/GenBank/DDBJ whole genome shotgun (WGS) entry which is preliminary data.</text>
</comment>
<organism evidence="1 2">
    <name type="scientific">Pedobacter jeongneungensis</name>
    <dbReference type="NCBI Taxonomy" id="947309"/>
    <lineage>
        <taxon>Bacteria</taxon>
        <taxon>Pseudomonadati</taxon>
        <taxon>Bacteroidota</taxon>
        <taxon>Sphingobacteriia</taxon>
        <taxon>Sphingobacteriales</taxon>
        <taxon>Sphingobacteriaceae</taxon>
        <taxon>Pedobacter</taxon>
    </lineage>
</organism>
<dbReference type="Proteomes" id="UP001501772">
    <property type="component" value="Unassembled WGS sequence"/>
</dbReference>
<evidence type="ECO:0000313" key="1">
    <source>
        <dbReference type="EMBL" id="GAA4213303.1"/>
    </source>
</evidence>
<reference evidence="2" key="1">
    <citation type="journal article" date="2019" name="Int. J. Syst. Evol. Microbiol.">
        <title>The Global Catalogue of Microorganisms (GCM) 10K type strain sequencing project: providing services to taxonomists for standard genome sequencing and annotation.</title>
        <authorList>
            <consortium name="The Broad Institute Genomics Platform"/>
            <consortium name="The Broad Institute Genome Sequencing Center for Infectious Disease"/>
            <person name="Wu L."/>
            <person name="Ma J."/>
        </authorList>
    </citation>
    <scope>NUCLEOTIDE SEQUENCE [LARGE SCALE GENOMIC DNA]</scope>
    <source>
        <strain evidence="2">JCM 17626</strain>
    </source>
</reference>
<protein>
    <submittedName>
        <fullName evidence="1">Uncharacterized protein</fullName>
    </submittedName>
</protein>